<comment type="similarity">
    <text evidence="4">Belongs to the GcvP family. N-terminal subunit subfamily.</text>
</comment>
<dbReference type="InterPro" id="IPR023010">
    <property type="entry name" value="GcvPA"/>
</dbReference>
<dbReference type="InterPro" id="IPR049315">
    <property type="entry name" value="GDC-P_N"/>
</dbReference>
<dbReference type="InterPro" id="IPR015422">
    <property type="entry name" value="PyrdxlP-dep_Trfase_small"/>
</dbReference>
<organism evidence="6 7">
    <name type="scientific">Salisediminibacterium halotolerans</name>
    <dbReference type="NCBI Taxonomy" id="517425"/>
    <lineage>
        <taxon>Bacteria</taxon>
        <taxon>Bacillati</taxon>
        <taxon>Bacillota</taxon>
        <taxon>Bacilli</taxon>
        <taxon>Bacillales</taxon>
        <taxon>Bacillaceae</taxon>
        <taxon>Salisediminibacterium</taxon>
    </lineage>
</organism>
<dbReference type="GO" id="GO:0004375">
    <property type="term" value="F:glycine dehydrogenase (decarboxylating) activity"/>
    <property type="evidence" value="ECO:0007669"/>
    <property type="project" value="UniProtKB-EC"/>
</dbReference>
<dbReference type="PANTHER" id="PTHR42806:SF1">
    <property type="entry name" value="GLYCINE DEHYDROGENASE (DECARBOXYLATING)"/>
    <property type="match status" value="1"/>
</dbReference>
<comment type="function">
    <text evidence="1 4">The glycine cleavage system catalyzes the degradation of glycine. The P protein binds the alpha-amino group of glycine through its pyridoxal phosphate cofactor; CO(2) is released and the remaining methylamine moiety is then transferred to the lipoamide cofactor of the H protein.</text>
</comment>
<dbReference type="InterPro" id="IPR020581">
    <property type="entry name" value="GDC_P"/>
</dbReference>
<evidence type="ECO:0000256" key="1">
    <source>
        <dbReference type="ARBA" id="ARBA00003788"/>
    </source>
</evidence>
<dbReference type="EC" id="1.4.4.2" evidence="4"/>
<gene>
    <name evidence="4" type="primary">gcvPA</name>
    <name evidence="6" type="ORF">SAMN05444126_106140</name>
</gene>
<evidence type="ECO:0000256" key="2">
    <source>
        <dbReference type="ARBA" id="ARBA00023002"/>
    </source>
</evidence>
<comment type="caution">
    <text evidence="6">The sequence shown here is derived from an EMBL/GenBank/DDBJ whole genome shotgun (WGS) entry which is preliminary data.</text>
</comment>
<dbReference type="PIRSF" id="PIRSF006815">
    <property type="entry name" value="GcvPA"/>
    <property type="match status" value="1"/>
</dbReference>
<dbReference type="Pfam" id="PF02347">
    <property type="entry name" value="GDC-P"/>
    <property type="match status" value="1"/>
</dbReference>
<evidence type="ECO:0000256" key="3">
    <source>
        <dbReference type="ARBA" id="ARBA00049026"/>
    </source>
</evidence>
<comment type="catalytic activity">
    <reaction evidence="3 4">
        <text>N(6)-[(R)-lipoyl]-L-lysyl-[glycine-cleavage complex H protein] + glycine + H(+) = N(6)-[(R)-S(8)-aminomethyldihydrolipoyl]-L-lysyl-[glycine-cleavage complex H protein] + CO2</text>
        <dbReference type="Rhea" id="RHEA:24304"/>
        <dbReference type="Rhea" id="RHEA-COMP:10494"/>
        <dbReference type="Rhea" id="RHEA-COMP:10495"/>
        <dbReference type="ChEBI" id="CHEBI:15378"/>
        <dbReference type="ChEBI" id="CHEBI:16526"/>
        <dbReference type="ChEBI" id="CHEBI:57305"/>
        <dbReference type="ChEBI" id="CHEBI:83099"/>
        <dbReference type="ChEBI" id="CHEBI:83143"/>
        <dbReference type="EC" id="1.4.4.2"/>
    </reaction>
</comment>
<evidence type="ECO:0000256" key="4">
    <source>
        <dbReference type="HAMAP-Rule" id="MF_00712"/>
    </source>
</evidence>
<dbReference type="Proteomes" id="UP000199318">
    <property type="component" value="Unassembled WGS sequence"/>
</dbReference>
<evidence type="ECO:0000259" key="5">
    <source>
        <dbReference type="Pfam" id="PF02347"/>
    </source>
</evidence>
<dbReference type="NCBIfam" id="NF001696">
    <property type="entry name" value="PRK00451.1"/>
    <property type="match status" value="1"/>
</dbReference>
<reference evidence="7" key="1">
    <citation type="submission" date="2016-10" db="EMBL/GenBank/DDBJ databases">
        <authorList>
            <person name="de Groot N.N."/>
        </authorList>
    </citation>
    <scope>NUCLEOTIDE SEQUENCE [LARGE SCALE GENOMIC DNA]</scope>
    <source>
        <strain evidence="7">10nlg</strain>
    </source>
</reference>
<dbReference type="Gene3D" id="3.40.640.10">
    <property type="entry name" value="Type I PLP-dependent aspartate aminotransferase-like (Major domain)"/>
    <property type="match status" value="1"/>
</dbReference>
<dbReference type="EMBL" id="FOGV01000006">
    <property type="protein sequence ID" value="SER82592.1"/>
    <property type="molecule type" value="Genomic_DNA"/>
</dbReference>
<name>A0A1H9SC57_9BACI</name>
<dbReference type="CDD" id="cd00613">
    <property type="entry name" value="GDC-P"/>
    <property type="match status" value="1"/>
</dbReference>
<dbReference type="GO" id="GO:0009116">
    <property type="term" value="P:nucleoside metabolic process"/>
    <property type="evidence" value="ECO:0007669"/>
    <property type="project" value="InterPro"/>
</dbReference>
<keyword evidence="7" id="KW-1185">Reference proteome</keyword>
<sequence length="467" mass="51725">MNGRFINGAIDKHEKGAKPMSSFRYLPMTDEDQVNMLKTIGAGSIGELFADIPASVRYQGDLPIEEALNETALLKEMSRLEKKNVHTKDYPSFLGAGVYEHYIPSVVNHMLLRSEFYTAYTPYQPEISQGELQGIFEFQSMICELTGMEVANSSMYDGPTALAEAAMMAAGHTKKTKILVSEAVHPEAREVLATNARAQRLELVEIPLKDGMTDIDKLRSSLDENVGSVLIQYPNFFGQVEDLQSIEEIVHNEKAMFVVSSNPMSLGVLQAPGHLGADVVVGDAQPFGIPSQLGGPHCGYFAVNKKLMRKVPGRLVGETEDRHGQRGFVLTLQAREQHIRREKATSNICSNQALNALAVSISMSLLGKQGFRELSEQNIQKAHYAKRKLKENGVPVVYETPFFNEFVIQLTKPVKEVNESLLAEGMIGGLDLGRFYRGREDQMLAAVTELRTKEEIDRFTTVLGGLI</sequence>
<dbReference type="AlphaFoldDB" id="A0A1H9SC57"/>
<evidence type="ECO:0000313" key="7">
    <source>
        <dbReference type="Proteomes" id="UP000199318"/>
    </source>
</evidence>
<protein>
    <recommendedName>
        <fullName evidence="4">Probable glycine dehydrogenase (decarboxylating) subunit 1</fullName>
        <ecNumber evidence="4">1.4.4.2</ecNumber>
    </recommendedName>
    <alternativeName>
        <fullName evidence="4">Glycine cleavage system P-protein subunit 1</fullName>
    </alternativeName>
    <alternativeName>
        <fullName evidence="4">Glycine decarboxylase subunit 1</fullName>
    </alternativeName>
    <alternativeName>
        <fullName evidence="4">Glycine dehydrogenase (aminomethyl-transferring) subunit 1</fullName>
    </alternativeName>
</protein>
<feature type="domain" description="Glycine cleavage system P-protein N-terminal" evidence="5">
    <location>
        <begin position="24"/>
        <end position="462"/>
    </location>
</feature>
<dbReference type="Gene3D" id="3.90.1150.10">
    <property type="entry name" value="Aspartate Aminotransferase, domain 1"/>
    <property type="match status" value="1"/>
</dbReference>
<dbReference type="HAMAP" id="MF_00712">
    <property type="entry name" value="GcvPA"/>
    <property type="match status" value="1"/>
</dbReference>
<evidence type="ECO:0000313" key="6">
    <source>
        <dbReference type="EMBL" id="SER82592.1"/>
    </source>
</evidence>
<comment type="subunit">
    <text evidence="4">The glycine cleavage system is composed of four proteins: P, T, L and H. In this organism, the P 'protein' is a heterodimer of two subunits.</text>
</comment>
<dbReference type="STRING" id="1464123.SAMN05444126_106140"/>
<accession>A0A1H9SC57</accession>
<keyword evidence="2 4" id="KW-0560">Oxidoreductase</keyword>
<dbReference type="InterPro" id="IPR015424">
    <property type="entry name" value="PyrdxlP-dep_Trfase"/>
</dbReference>
<dbReference type="PANTHER" id="PTHR42806">
    <property type="entry name" value="GLYCINE CLEAVAGE SYSTEM P-PROTEIN"/>
    <property type="match status" value="1"/>
</dbReference>
<dbReference type="InterPro" id="IPR015421">
    <property type="entry name" value="PyrdxlP-dep_Trfase_major"/>
</dbReference>
<proteinExistence type="inferred from homology"/>
<dbReference type="GO" id="GO:0019464">
    <property type="term" value="P:glycine decarboxylation via glycine cleavage system"/>
    <property type="evidence" value="ECO:0007669"/>
    <property type="project" value="UniProtKB-UniRule"/>
</dbReference>
<dbReference type="SUPFAM" id="SSF53383">
    <property type="entry name" value="PLP-dependent transferases"/>
    <property type="match status" value="1"/>
</dbReference>